<comment type="caution">
    <text evidence="3">The sequence shown here is derived from an EMBL/GenBank/DDBJ whole genome shotgun (WGS) entry which is preliminary data.</text>
</comment>
<organism evidence="3 4">
    <name type="scientific">Hibiscus sabdariffa</name>
    <name type="common">roselle</name>
    <dbReference type="NCBI Taxonomy" id="183260"/>
    <lineage>
        <taxon>Eukaryota</taxon>
        <taxon>Viridiplantae</taxon>
        <taxon>Streptophyta</taxon>
        <taxon>Embryophyta</taxon>
        <taxon>Tracheophyta</taxon>
        <taxon>Spermatophyta</taxon>
        <taxon>Magnoliopsida</taxon>
        <taxon>eudicotyledons</taxon>
        <taxon>Gunneridae</taxon>
        <taxon>Pentapetalae</taxon>
        <taxon>rosids</taxon>
        <taxon>malvids</taxon>
        <taxon>Malvales</taxon>
        <taxon>Malvaceae</taxon>
        <taxon>Malvoideae</taxon>
        <taxon>Hibiscus</taxon>
    </lineage>
</organism>
<name>A0ABR2NUT7_9ROSI</name>
<evidence type="ECO:0000256" key="1">
    <source>
        <dbReference type="SAM" id="MobiDB-lite"/>
    </source>
</evidence>
<dbReference type="Proteomes" id="UP001396334">
    <property type="component" value="Unassembled WGS sequence"/>
</dbReference>
<feature type="compositionally biased region" description="Polar residues" evidence="1">
    <location>
        <begin position="423"/>
        <end position="449"/>
    </location>
</feature>
<evidence type="ECO:0000313" key="4">
    <source>
        <dbReference type="Proteomes" id="UP001396334"/>
    </source>
</evidence>
<dbReference type="InterPro" id="IPR044835">
    <property type="entry name" value="ARF_plant"/>
</dbReference>
<sequence length="449" mass="49822">MQQRLDLGFPVNDHNLQYQAMLANGLQNIGSEDPLRQQFQQSLQYVQQPGGHSLLLQLQQQQLQQRGVSQSVPHNIVQVQSQIQTENMPSVLEREQVRNHPEEHAQRQQNMIHSDQHQQRLSANVPSSFLKTDFIDSAKFSGPVPPVLDMLGSLCPESSANLLNFSGTGQSIVADKLPQQSWAPKYTHSQVNAFDSTSSLPQVFPGKDAVIEPEVGNCDAQNSGLFGNNISYGHGHLLPTTVHAIATSSCEVDVPSIPLGDSFQNPLYGCMQDSSDLQSTGQVDPSTPTQTFVKVYKSGSVGRSLDISRFHSYHELREELAQMFGIEGKLEDPLRSGWQLVFVDRENDILLLGDDPWESELHTSERLHFLAYSWYLTVALSEVAFQILCSGLINAFVYNVWYIKILSPEDVQKMGEQQAEPFSPTTPGQRIISTGTGTGRLSSVGSLEY</sequence>
<reference evidence="3 4" key="1">
    <citation type="journal article" date="2024" name="G3 (Bethesda)">
        <title>Genome assembly of Hibiscus sabdariffa L. provides insights into metabolisms of medicinal natural products.</title>
        <authorList>
            <person name="Kim T."/>
        </authorList>
    </citation>
    <scope>NUCLEOTIDE SEQUENCE [LARGE SCALE GENOMIC DNA]</scope>
    <source>
        <strain evidence="3">TK-2024</strain>
        <tissue evidence="3">Old leaves</tissue>
    </source>
</reference>
<dbReference type="PROSITE" id="PS51745">
    <property type="entry name" value="PB1"/>
    <property type="match status" value="1"/>
</dbReference>
<dbReference type="PANTHER" id="PTHR31384">
    <property type="entry name" value="AUXIN RESPONSE FACTOR 4-RELATED"/>
    <property type="match status" value="1"/>
</dbReference>
<protein>
    <recommendedName>
        <fullName evidence="2">PB1 domain-containing protein</fullName>
    </recommendedName>
</protein>
<gene>
    <name evidence="3" type="ORF">V6N11_065947</name>
</gene>
<feature type="domain" description="PB1" evidence="2">
    <location>
        <begin position="290"/>
        <end position="372"/>
    </location>
</feature>
<accession>A0ABR2NUT7</accession>
<dbReference type="SUPFAM" id="SSF54277">
    <property type="entry name" value="CAD &amp; PB1 domains"/>
    <property type="match status" value="1"/>
</dbReference>
<dbReference type="InterPro" id="IPR053793">
    <property type="entry name" value="PB1-like"/>
</dbReference>
<proteinExistence type="predicted"/>
<dbReference type="EMBL" id="JBBPBN010000099">
    <property type="protein sequence ID" value="KAK8979740.1"/>
    <property type="molecule type" value="Genomic_DNA"/>
</dbReference>
<evidence type="ECO:0000313" key="3">
    <source>
        <dbReference type="EMBL" id="KAK8979740.1"/>
    </source>
</evidence>
<dbReference type="PANTHER" id="PTHR31384:SF3">
    <property type="entry name" value="AUXIN RESPONSE FACTOR 8"/>
    <property type="match status" value="1"/>
</dbReference>
<keyword evidence="4" id="KW-1185">Reference proteome</keyword>
<feature type="region of interest" description="Disordered" evidence="1">
    <location>
        <begin position="416"/>
        <end position="449"/>
    </location>
</feature>
<dbReference type="Gene3D" id="3.10.20.90">
    <property type="entry name" value="Phosphatidylinositol 3-kinase Catalytic Subunit, Chain A, domain 1"/>
    <property type="match status" value="1"/>
</dbReference>
<evidence type="ECO:0000259" key="2">
    <source>
        <dbReference type="PROSITE" id="PS51745"/>
    </source>
</evidence>